<reference evidence="1" key="1">
    <citation type="submission" date="2018-02" db="EMBL/GenBank/DDBJ databases">
        <title>Rhizophora mucronata_Transcriptome.</title>
        <authorList>
            <person name="Meera S.P."/>
            <person name="Sreeshan A."/>
            <person name="Augustine A."/>
        </authorList>
    </citation>
    <scope>NUCLEOTIDE SEQUENCE</scope>
    <source>
        <tissue evidence="1">Leaf</tissue>
    </source>
</reference>
<name>A0A2P2KZ70_RHIMU</name>
<protein>
    <submittedName>
        <fullName evidence="1">Uncharacterized protein</fullName>
    </submittedName>
</protein>
<proteinExistence type="predicted"/>
<dbReference type="EMBL" id="GGEC01030529">
    <property type="protein sequence ID" value="MBX11013.1"/>
    <property type="molecule type" value="Transcribed_RNA"/>
</dbReference>
<organism evidence="1">
    <name type="scientific">Rhizophora mucronata</name>
    <name type="common">Asiatic mangrove</name>
    <dbReference type="NCBI Taxonomy" id="61149"/>
    <lineage>
        <taxon>Eukaryota</taxon>
        <taxon>Viridiplantae</taxon>
        <taxon>Streptophyta</taxon>
        <taxon>Embryophyta</taxon>
        <taxon>Tracheophyta</taxon>
        <taxon>Spermatophyta</taxon>
        <taxon>Magnoliopsida</taxon>
        <taxon>eudicotyledons</taxon>
        <taxon>Gunneridae</taxon>
        <taxon>Pentapetalae</taxon>
        <taxon>rosids</taxon>
        <taxon>fabids</taxon>
        <taxon>Malpighiales</taxon>
        <taxon>Rhizophoraceae</taxon>
        <taxon>Rhizophora</taxon>
    </lineage>
</organism>
<accession>A0A2P2KZ70</accession>
<dbReference type="AlphaFoldDB" id="A0A2P2KZ70"/>
<sequence>MKCSLSWKFPRIASLHSCHYQLVEDCYDFLKAECVKFITNS</sequence>
<evidence type="ECO:0000313" key="1">
    <source>
        <dbReference type="EMBL" id="MBX11013.1"/>
    </source>
</evidence>